<dbReference type="InterPro" id="IPR026960">
    <property type="entry name" value="RVT-Znf"/>
</dbReference>
<reference evidence="2" key="1">
    <citation type="submission" date="2018-10" db="EMBL/GenBank/DDBJ databases">
        <title>Population genomic analysis revealed the cold adaptation of white poplar.</title>
        <authorList>
            <person name="Liu Y.-J."/>
        </authorList>
    </citation>
    <scope>NUCLEOTIDE SEQUENCE [LARGE SCALE GENOMIC DNA]</scope>
    <source>
        <strain evidence="2">PAL-ZL1</strain>
    </source>
</reference>
<proteinExistence type="predicted"/>
<dbReference type="EMBL" id="RCHU01000444">
    <property type="protein sequence ID" value="TKS04935.1"/>
    <property type="molecule type" value="Genomic_DNA"/>
</dbReference>
<evidence type="ECO:0000313" key="2">
    <source>
        <dbReference type="EMBL" id="TKS04935.1"/>
    </source>
</evidence>
<gene>
    <name evidence="2" type="ORF">D5086_0000138170</name>
</gene>
<dbReference type="AlphaFoldDB" id="A0A4U5Q9E4"/>
<protein>
    <recommendedName>
        <fullName evidence="1">Reverse transcriptase zinc-binding domain-containing protein</fullName>
    </recommendedName>
</protein>
<dbReference type="Pfam" id="PF13966">
    <property type="entry name" value="zf-RVT"/>
    <property type="match status" value="1"/>
</dbReference>
<feature type="domain" description="Reverse transcriptase zinc-binding" evidence="1">
    <location>
        <begin position="152"/>
        <end position="221"/>
    </location>
</feature>
<comment type="caution">
    <text evidence="2">The sequence shown here is derived from an EMBL/GenBank/DDBJ whole genome shotgun (WGS) entry which is preliminary data.</text>
</comment>
<sequence length="329" mass="38477">MPTFKKKLSGIWRGISSTITSLDLDSSLIRAACTLKMGNGNHVKFWLDTWLTGFCLANSYPTLFHLSSSKSGFVSQMGYWLEDTWYWNLKWRRPLKASETLMVQSLMSDLNLAAIHRLKEDRLIWEWGKDGDYTVNSCMLALERIRYAGSPTYVTNVWKSICPPKTEMTLWLALNEGLCTRAFLVKKHVLSPQEDKCPFCEQHSESVSHILLHCQVVWKLWNKIVDWRGLSWVMPYGLDDLQCQWLGLLQGNHCKFERTVWGGFMFNIVWTIWNARNNLIFEDQKPIWEDILWLLFYFAAGWIRNLNSSFWYTGADLYKNHECISAWSA</sequence>
<dbReference type="STRING" id="43335.A0A4U5Q9E4"/>
<accession>A0A4U5Q9E4</accession>
<dbReference type="PANTHER" id="PTHR36617">
    <property type="entry name" value="PROTEIN, PUTATIVE-RELATED"/>
    <property type="match status" value="1"/>
</dbReference>
<evidence type="ECO:0000259" key="1">
    <source>
        <dbReference type="Pfam" id="PF13966"/>
    </source>
</evidence>
<name>A0A4U5Q9E4_POPAL</name>
<organism evidence="2">
    <name type="scientific">Populus alba</name>
    <name type="common">White poplar</name>
    <dbReference type="NCBI Taxonomy" id="43335"/>
    <lineage>
        <taxon>Eukaryota</taxon>
        <taxon>Viridiplantae</taxon>
        <taxon>Streptophyta</taxon>
        <taxon>Embryophyta</taxon>
        <taxon>Tracheophyta</taxon>
        <taxon>Spermatophyta</taxon>
        <taxon>Magnoliopsida</taxon>
        <taxon>eudicotyledons</taxon>
        <taxon>Gunneridae</taxon>
        <taxon>Pentapetalae</taxon>
        <taxon>rosids</taxon>
        <taxon>fabids</taxon>
        <taxon>Malpighiales</taxon>
        <taxon>Salicaceae</taxon>
        <taxon>Saliceae</taxon>
        <taxon>Populus</taxon>
    </lineage>
</organism>
<dbReference type="PANTHER" id="PTHR36617:SF5">
    <property type="entry name" value="OS05G0421675 PROTEIN"/>
    <property type="match status" value="1"/>
</dbReference>